<name>A0A9W6YLS3_AMBMO</name>
<feature type="compositionally biased region" description="Basic and acidic residues" evidence="1">
    <location>
        <begin position="1"/>
        <end position="19"/>
    </location>
</feature>
<comment type="caution">
    <text evidence="2">The sequence shown here is derived from an EMBL/GenBank/DDBJ whole genome shotgun (WGS) entry which is preliminary data.</text>
</comment>
<feature type="region of interest" description="Disordered" evidence="1">
    <location>
        <begin position="1"/>
        <end position="25"/>
    </location>
</feature>
<dbReference type="EMBL" id="BSXU01000218">
    <property type="protein sequence ID" value="GMG19838.1"/>
    <property type="molecule type" value="Genomic_DNA"/>
</dbReference>
<sequence>MTEPQKRIDKYRERLERSGKTLPTKGSKLEKYRKVKRLIKQNGLECYLENEIPTKAEFEADEPSSVVASYTLIQSGLEKEYFHYVAKEIDIELRFFLIGYLKPEEDFPDYEECESCFSLLETYEKRLTNHTSVEMDAILNVFEAGDRYSSYMIHSATFMKAIKELESAFNGNLLEAYRSVVTVLRLERDMVDFPDLAPRLYKAAVSCLKESRIKDSTTIFDHDAIVSKLGAENLPMESSFKGKASDDVTVTPMCDVKHWRAGAVPGFNEKDYVHSISGNSVSTKSINPSKPVPQINMVSPDAPQINQEYSDVPQVNQVNLISSDTEPVSKRQKFNNNNDKGKNYKRKQKRNLVACDNCKWYHPAGKCLMMCDGTYKRPDGKAPCNKVHPESLHIDTAPLSYQYCGELHKLGLMDSGASISLANEKQNLMNCKKSNQYIGVATGKKQKVDLEGEIGIVLGDKVVNLPCLYIEESNTNFNIISIQDLCRVGYLVVESEQGVYLIEQKTTAGEELASFLKNNKQVINLEKKKINGVPITQIKLARTTNSIRKLQKGTLLEYEKGCAENNTIKMIRKYDIQRKGMYISIAVSDLQNSPRSDWIHLNCLLY</sequence>
<dbReference type="Proteomes" id="UP001165063">
    <property type="component" value="Unassembled WGS sequence"/>
</dbReference>
<proteinExistence type="predicted"/>
<evidence type="ECO:0000313" key="3">
    <source>
        <dbReference type="Proteomes" id="UP001165063"/>
    </source>
</evidence>
<reference evidence="2" key="1">
    <citation type="submission" date="2023-04" db="EMBL/GenBank/DDBJ databases">
        <title>Ambrosiozyma monospora NBRC 1965.</title>
        <authorList>
            <person name="Ichikawa N."/>
            <person name="Sato H."/>
            <person name="Tonouchi N."/>
        </authorList>
    </citation>
    <scope>NUCLEOTIDE SEQUENCE</scope>
    <source>
        <strain evidence="2">NBRC 1965</strain>
    </source>
</reference>
<dbReference type="AlphaFoldDB" id="A0A9W6YLS3"/>
<keyword evidence="3" id="KW-1185">Reference proteome</keyword>
<evidence type="ECO:0000256" key="1">
    <source>
        <dbReference type="SAM" id="MobiDB-lite"/>
    </source>
</evidence>
<gene>
    <name evidence="2" type="ORF">Amon01_000078000</name>
</gene>
<evidence type="ECO:0000313" key="2">
    <source>
        <dbReference type="EMBL" id="GMG19838.1"/>
    </source>
</evidence>
<organism evidence="2 3">
    <name type="scientific">Ambrosiozyma monospora</name>
    <name type="common">Yeast</name>
    <name type="synonym">Endomycopsis monosporus</name>
    <dbReference type="NCBI Taxonomy" id="43982"/>
    <lineage>
        <taxon>Eukaryota</taxon>
        <taxon>Fungi</taxon>
        <taxon>Dikarya</taxon>
        <taxon>Ascomycota</taxon>
        <taxon>Saccharomycotina</taxon>
        <taxon>Pichiomycetes</taxon>
        <taxon>Pichiales</taxon>
        <taxon>Pichiaceae</taxon>
        <taxon>Ambrosiozyma</taxon>
    </lineage>
</organism>
<accession>A0A9W6YLS3</accession>
<protein>
    <submittedName>
        <fullName evidence="2">Unnamed protein product</fullName>
    </submittedName>
</protein>